<dbReference type="STRING" id="1631249.BQ8794_10147"/>
<sequence length="154" mass="17605">MPIIEPSNKLSRTQKEYRICSNPYVFYRIIVDQYGARLMTATASEDAGGYRAFENQKFLISSTVQVFGDFDMEIVTKEDHAGRLYVETPVFLDAQHLIHIATTALDRMGFEDVAVLALRDMKALYEEFVIDDSGEDTYLSDGMWVRSDGRLIEK</sequence>
<proteinExistence type="predicted"/>
<accession>A0A1R3UYQ8</accession>
<reference evidence="2" key="1">
    <citation type="submission" date="2017-01" db="EMBL/GenBank/DDBJ databases">
        <authorList>
            <person name="Brunel B."/>
        </authorList>
    </citation>
    <scope>NUCLEOTIDE SEQUENCE [LARGE SCALE GENOMIC DNA]</scope>
</reference>
<protein>
    <submittedName>
        <fullName evidence="1">Uncharacterized protein</fullName>
    </submittedName>
</protein>
<dbReference type="RefSeq" id="WP_077371658.1">
    <property type="nucleotide sequence ID" value="NZ_FTPD01000001.1"/>
</dbReference>
<dbReference type="AlphaFoldDB" id="A0A1R3UYQ8"/>
<name>A0A1R3UYQ8_9HYPH</name>
<dbReference type="Proteomes" id="UP000188388">
    <property type="component" value="Unassembled WGS sequence"/>
</dbReference>
<organism evidence="1 2">
    <name type="scientific">Mesorhizobium prunaredense</name>
    <dbReference type="NCBI Taxonomy" id="1631249"/>
    <lineage>
        <taxon>Bacteria</taxon>
        <taxon>Pseudomonadati</taxon>
        <taxon>Pseudomonadota</taxon>
        <taxon>Alphaproteobacteria</taxon>
        <taxon>Hyphomicrobiales</taxon>
        <taxon>Phyllobacteriaceae</taxon>
        <taxon>Mesorhizobium</taxon>
    </lineage>
</organism>
<evidence type="ECO:0000313" key="2">
    <source>
        <dbReference type="Proteomes" id="UP000188388"/>
    </source>
</evidence>
<gene>
    <name evidence="1" type="ORF">BQ8794_10147</name>
</gene>
<evidence type="ECO:0000313" key="1">
    <source>
        <dbReference type="EMBL" id="SIT52777.1"/>
    </source>
</evidence>
<keyword evidence="2" id="KW-1185">Reference proteome</keyword>
<dbReference type="EMBL" id="FTPD01000001">
    <property type="protein sequence ID" value="SIT52777.1"/>
    <property type="molecule type" value="Genomic_DNA"/>
</dbReference>